<dbReference type="AlphaFoldDB" id="A0A9P2UNP5"/>
<dbReference type="EMBL" id="JEWR01000443">
    <property type="protein sequence ID" value="EXB37474.1"/>
    <property type="molecule type" value="Genomic_DNA"/>
</dbReference>
<proteinExistence type="predicted"/>
<dbReference type="Proteomes" id="UP000020865">
    <property type="component" value="Unassembled WGS sequence"/>
</dbReference>
<protein>
    <submittedName>
        <fullName evidence="1">Phage head morphogenesis domain protein</fullName>
    </submittedName>
</protein>
<accession>A0A9P2UNP5</accession>
<gene>
    <name evidence="1" type="ORF">J545_4702</name>
</gene>
<evidence type="ECO:0000313" key="2">
    <source>
        <dbReference type="Proteomes" id="UP000020865"/>
    </source>
</evidence>
<name>A0A9P2UNP5_ACIBA</name>
<sequence>KLYKEGKFDFDKFFDPEGRLYTLDQLRKLDEQTFKELGL</sequence>
<feature type="non-terminal residue" evidence="1">
    <location>
        <position position="1"/>
    </location>
</feature>
<reference evidence="1 2" key="1">
    <citation type="submission" date="2014-02" db="EMBL/GenBank/DDBJ databases">
        <title>Comparative genomics and transcriptomics to identify genetic mechanisms underlying the emergence of carbapenem resistant Acinetobacter baumannii (CRAb).</title>
        <authorList>
            <person name="Harris A.D."/>
            <person name="Johnson K.J."/>
            <person name="George J."/>
            <person name="Shefchek K."/>
            <person name="Daugherty S.C."/>
            <person name="Parankush S."/>
            <person name="Sadzewicz L."/>
            <person name="Tallon L."/>
            <person name="Sengamalay N."/>
            <person name="Hazen T.H."/>
            <person name="Rasko D.A."/>
        </authorList>
    </citation>
    <scope>NUCLEOTIDE SEQUENCE [LARGE SCALE GENOMIC DNA]</scope>
    <source>
        <strain evidence="1 2">1462234</strain>
    </source>
</reference>
<evidence type="ECO:0000313" key="1">
    <source>
        <dbReference type="EMBL" id="EXB37474.1"/>
    </source>
</evidence>
<organism evidence="1 2">
    <name type="scientific">Acinetobacter baumannii 1462234</name>
    <dbReference type="NCBI Taxonomy" id="1310646"/>
    <lineage>
        <taxon>Bacteria</taxon>
        <taxon>Pseudomonadati</taxon>
        <taxon>Pseudomonadota</taxon>
        <taxon>Gammaproteobacteria</taxon>
        <taxon>Moraxellales</taxon>
        <taxon>Moraxellaceae</taxon>
        <taxon>Acinetobacter</taxon>
        <taxon>Acinetobacter calcoaceticus/baumannii complex</taxon>
    </lineage>
</organism>
<comment type="caution">
    <text evidence="1">The sequence shown here is derived from an EMBL/GenBank/DDBJ whole genome shotgun (WGS) entry which is preliminary data.</text>
</comment>